<protein>
    <submittedName>
        <fullName evidence="1">Uncharacterized protein</fullName>
    </submittedName>
</protein>
<comment type="caution">
    <text evidence="1">The sequence shown here is derived from an EMBL/GenBank/DDBJ whole genome shotgun (WGS) entry which is preliminary data.</text>
</comment>
<dbReference type="EMBL" id="CM042890">
    <property type="protein sequence ID" value="KAI4312247.1"/>
    <property type="molecule type" value="Genomic_DNA"/>
</dbReference>
<reference evidence="2" key="1">
    <citation type="journal article" date="2023" name="Front. Plant Sci.">
        <title>Chromosomal-level genome assembly of Melastoma candidum provides insights into trichome evolution.</title>
        <authorList>
            <person name="Zhong Y."/>
            <person name="Wu W."/>
            <person name="Sun C."/>
            <person name="Zou P."/>
            <person name="Liu Y."/>
            <person name="Dai S."/>
            <person name="Zhou R."/>
        </authorList>
    </citation>
    <scope>NUCLEOTIDE SEQUENCE [LARGE SCALE GENOMIC DNA]</scope>
</reference>
<accession>A0ACB9LM31</accession>
<organism evidence="1 2">
    <name type="scientific">Melastoma candidum</name>
    <dbReference type="NCBI Taxonomy" id="119954"/>
    <lineage>
        <taxon>Eukaryota</taxon>
        <taxon>Viridiplantae</taxon>
        <taxon>Streptophyta</taxon>
        <taxon>Embryophyta</taxon>
        <taxon>Tracheophyta</taxon>
        <taxon>Spermatophyta</taxon>
        <taxon>Magnoliopsida</taxon>
        <taxon>eudicotyledons</taxon>
        <taxon>Gunneridae</taxon>
        <taxon>Pentapetalae</taxon>
        <taxon>rosids</taxon>
        <taxon>malvids</taxon>
        <taxon>Myrtales</taxon>
        <taxon>Melastomataceae</taxon>
        <taxon>Melastomatoideae</taxon>
        <taxon>Melastomateae</taxon>
        <taxon>Melastoma</taxon>
    </lineage>
</organism>
<name>A0ACB9LM31_9MYRT</name>
<sequence>MRLGTTWGVIPTKKSLALCDKLTVSTFFRHRLSTVLVQLKFAEHLKEAVIYIEQGHIRVGQETVTDPVFLATWNNEEFVTWVDSSKIKTKVIQYNDKLDNYDMMQ</sequence>
<keyword evidence="2" id="KW-1185">Reference proteome</keyword>
<gene>
    <name evidence="1" type="ORF">MLD38_037080</name>
</gene>
<dbReference type="Proteomes" id="UP001057402">
    <property type="component" value="Chromosome 11"/>
</dbReference>
<proteinExistence type="predicted"/>
<evidence type="ECO:0000313" key="1">
    <source>
        <dbReference type="EMBL" id="KAI4312247.1"/>
    </source>
</evidence>
<evidence type="ECO:0000313" key="2">
    <source>
        <dbReference type="Proteomes" id="UP001057402"/>
    </source>
</evidence>